<feature type="transmembrane region" description="Helical" evidence="7">
    <location>
        <begin position="214"/>
        <end position="235"/>
    </location>
</feature>
<evidence type="ECO:0000256" key="6">
    <source>
        <dbReference type="SAM" id="MobiDB-lite"/>
    </source>
</evidence>
<keyword evidence="5 7" id="KW-0472">Membrane</keyword>
<organism evidence="8 9">
    <name type="scientific">Truncatella angustata</name>
    <dbReference type="NCBI Taxonomy" id="152316"/>
    <lineage>
        <taxon>Eukaryota</taxon>
        <taxon>Fungi</taxon>
        <taxon>Dikarya</taxon>
        <taxon>Ascomycota</taxon>
        <taxon>Pezizomycotina</taxon>
        <taxon>Sordariomycetes</taxon>
        <taxon>Xylariomycetidae</taxon>
        <taxon>Amphisphaeriales</taxon>
        <taxon>Sporocadaceae</taxon>
        <taxon>Truncatella</taxon>
    </lineage>
</organism>
<evidence type="ECO:0000313" key="9">
    <source>
        <dbReference type="Proteomes" id="UP000758603"/>
    </source>
</evidence>
<evidence type="ECO:0000313" key="8">
    <source>
        <dbReference type="EMBL" id="KAH6656724.1"/>
    </source>
</evidence>
<feature type="region of interest" description="Disordered" evidence="6">
    <location>
        <begin position="262"/>
        <end position="281"/>
    </location>
</feature>
<dbReference type="SMART" id="SM01021">
    <property type="entry name" value="Bac_rhodopsin"/>
    <property type="match status" value="1"/>
</dbReference>
<evidence type="ECO:0000256" key="2">
    <source>
        <dbReference type="ARBA" id="ARBA00008130"/>
    </source>
</evidence>
<dbReference type="Gene3D" id="1.20.1070.10">
    <property type="entry name" value="Rhodopsin 7-helix transmembrane proteins"/>
    <property type="match status" value="1"/>
</dbReference>
<dbReference type="OrthoDB" id="536545at2759"/>
<keyword evidence="4 7" id="KW-1133">Transmembrane helix</keyword>
<dbReference type="Pfam" id="PF01036">
    <property type="entry name" value="Bac_rhodopsin"/>
    <property type="match status" value="1"/>
</dbReference>
<comment type="caution">
    <text evidence="8">The sequence shown here is derived from an EMBL/GenBank/DDBJ whole genome shotgun (WGS) entry which is preliminary data.</text>
</comment>
<comment type="subcellular location">
    <subcellularLocation>
        <location evidence="1">Membrane</location>
        <topology evidence="1">Multi-pass membrane protein</topology>
    </subcellularLocation>
</comment>
<keyword evidence="3 7" id="KW-0812">Transmembrane</keyword>
<feature type="transmembrane region" description="Helical" evidence="7">
    <location>
        <begin position="30"/>
        <end position="46"/>
    </location>
</feature>
<feature type="transmembrane region" description="Helical" evidence="7">
    <location>
        <begin position="179"/>
        <end position="202"/>
    </location>
</feature>
<accession>A0A9P8UR62</accession>
<proteinExistence type="inferred from homology"/>
<dbReference type="PANTHER" id="PTHR28286">
    <property type="match status" value="1"/>
</dbReference>
<gene>
    <name evidence="8" type="ORF">BKA67DRAFT_655036</name>
</gene>
<sequence length="281" mass="31116">MGLILRDDGGSLSVNPPLTPNGFTTNGSNWLWAVTAVYVVIFLFFAATSFKAFNGERIFHYTFIVPLLVGSIVYYSWASDLGSSVVSGWQLFWVKYIYWVVEFPAIIVALGLLSGISWATIVYNVFLSWIWIVSYLVAAFTTTQYKWGFFAFGTVSWLILAVHLLTIGRKSATRVGVSAHYTGLAGWTNLLWLVWPIAWAVTDGARVIGVTPTAIFFGVLDILLLPVIALAFFFVSRKWDYNRLNLAYTRYGRVNDGGHHQDKLTTPAPAHGGVNTAAPAV</sequence>
<dbReference type="CDD" id="cd15239">
    <property type="entry name" value="7tm_YRO2_fungal-like"/>
    <property type="match status" value="1"/>
</dbReference>
<dbReference type="Proteomes" id="UP000758603">
    <property type="component" value="Unassembled WGS sequence"/>
</dbReference>
<protein>
    <submittedName>
        <fullName evidence="8">Uncharacterized protein</fullName>
    </submittedName>
</protein>
<dbReference type="InterPro" id="IPR001425">
    <property type="entry name" value="Arc/bac/fun_rhodopsins"/>
</dbReference>
<feature type="transmembrane region" description="Helical" evidence="7">
    <location>
        <begin position="58"/>
        <end position="76"/>
    </location>
</feature>
<dbReference type="InterPro" id="IPR043476">
    <property type="entry name" value="Yro2-like_7TM"/>
</dbReference>
<dbReference type="GO" id="GO:0005886">
    <property type="term" value="C:plasma membrane"/>
    <property type="evidence" value="ECO:0007669"/>
    <property type="project" value="TreeGrafter"/>
</dbReference>
<dbReference type="AlphaFoldDB" id="A0A9P8UR62"/>
<feature type="transmembrane region" description="Helical" evidence="7">
    <location>
        <begin position="147"/>
        <end position="167"/>
    </location>
</feature>
<dbReference type="RefSeq" id="XP_045960958.1">
    <property type="nucleotide sequence ID" value="XM_046106672.1"/>
</dbReference>
<comment type="similarity">
    <text evidence="2">Belongs to the archaeal/bacterial/fungal opsin family.</text>
</comment>
<evidence type="ECO:0000256" key="1">
    <source>
        <dbReference type="ARBA" id="ARBA00004141"/>
    </source>
</evidence>
<evidence type="ECO:0000256" key="4">
    <source>
        <dbReference type="ARBA" id="ARBA00022989"/>
    </source>
</evidence>
<dbReference type="PRINTS" id="PR00251">
    <property type="entry name" value="BACTRLOPSIN"/>
</dbReference>
<dbReference type="GeneID" id="70135563"/>
<feature type="transmembrane region" description="Helical" evidence="7">
    <location>
        <begin position="121"/>
        <end position="141"/>
    </location>
</feature>
<keyword evidence="9" id="KW-1185">Reference proteome</keyword>
<reference evidence="8" key="1">
    <citation type="journal article" date="2021" name="Nat. Commun.">
        <title>Genetic determinants of endophytism in the Arabidopsis root mycobiome.</title>
        <authorList>
            <person name="Mesny F."/>
            <person name="Miyauchi S."/>
            <person name="Thiergart T."/>
            <person name="Pickel B."/>
            <person name="Atanasova L."/>
            <person name="Karlsson M."/>
            <person name="Huettel B."/>
            <person name="Barry K.W."/>
            <person name="Haridas S."/>
            <person name="Chen C."/>
            <person name="Bauer D."/>
            <person name="Andreopoulos W."/>
            <person name="Pangilinan J."/>
            <person name="LaButti K."/>
            <person name="Riley R."/>
            <person name="Lipzen A."/>
            <person name="Clum A."/>
            <person name="Drula E."/>
            <person name="Henrissat B."/>
            <person name="Kohler A."/>
            <person name="Grigoriev I.V."/>
            <person name="Martin F.M."/>
            <person name="Hacquard S."/>
        </authorList>
    </citation>
    <scope>NUCLEOTIDE SEQUENCE</scope>
    <source>
        <strain evidence="8">MPI-SDFR-AT-0073</strain>
    </source>
</reference>
<evidence type="ECO:0000256" key="3">
    <source>
        <dbReference type="ARBA" id="ARBA00022692"/>
    </source>
</evidence>
<dbReference type="EMBL" id="JAGPXC010000002">
    <property type="protein sequence ID" value="KAH6656724.1"/>
    <property type="molecule type" value="Genomic_DNA"/>
</dbReference>
<name>A0A9P8UR62_9PEZI</name>
<dbReference type="SUPFAM" id="SSF81321">
    <property type="entry name" value="Family A G protein-coupled receptor-like"/>
    <property type="match status" value="1"/>
</dbReference>
<dbReference type="GO" id="GO:0005783">
    <property type="term" value="C:endoplasmic reticulum"/>
    <property type="evidence" value="ECO:0007669"/>
    <property type="project" value="TreeGrafter"/>
</dbReference>
<dbReference type="PANTHER" id="PTHR28286:SF1">
    <property type="entry name" value="30 KDA HEAT SHOCK PROTEIN-RELATED"/>
    <property type="match status" value="1"/>
</dbReference>
<evidence type="ECO:0000256" key="5">
    <source>
        <dbReference type="ARBA" id="ARBA00023136"/>
    </source>
</evidence>
<evidence type="ECO:0000256" key="7">
    <source>
        <dbReference type="SAM" id="Phobius"/>
    </source>
</evidence>
<feature type="transmembrane region" description="Helical" evidence="7">
    <location>
        <begin position="96"/>
        <end position="114"/>
    </location>
</feature>